<gene>
    <name evidence="2" type="ORF">FBZ95_101857</name>
</gene>
<dbReference type="Proteomes" id="UP000315914">
    <property type="component" value="Unassembled WGS sequence"/>
</dbReference>
<proteinExistence type="predicted"/>
<protein>
    <submittedName>
        <fullName evidence="2">Uncharacterized protein</fullName>
    </submittedName>
</protein>
<reference evidence="2 3" key="1">
    <citation type="submission" date="2019-06" db="EMBL/GenBank/DDBJ databases">
        <title>Genomic Encyclopedia of Type Strains, Phase IV (KMG-V): Genome sequencing to study the core and pangenomes of soil and plant-associated prokaryotes.</title>
        <authorList>
            <person name="Whitman W."/>
        </authorList>
    </citation>
    <scope>NUCLEOTIDE SEQUENCE [LARGE SCALE GENOMIC DNA]</scope>
    <source>
        <strain evidence="2 3">BR 10556</strain>
    </source>
</reference>
<keyword evidence="1" id="KW-1133">Transmembrane helix</keyword>
<name>A0A560KMQ5_9BRAD</name>
<dbReference type="OrthoDB" id="8244013at2"/>
<dbReference type="AlphaFoldDB" id="A0A560KMQ5"/>
<comment type="caution">
    <text evidence="2">The sequence shown here is derived from an EMBL/GenBank/DDBJ whole genome shotgun (WGS) entry which is preliminary data.</text>
</comment>
<keyword evidence="3" id="KW-1185">Reference proteome</keyword>
<dbReference type="RefSeq" id="WP_080138091.1">
    <property type="nucleotide sequence ID" value="NZ_LWIG01000026.1"/>
</dbReference>
<evidence type="ECO:0000256" key="1">
    <source>
        <dbReference type="SAM" id="Phobius"/>
    </source>
</evidence>
<dbReference type="EMBL" id="VITW01000001">
    <property type="protein sequence ID" value="TWB84412.1"/>
    <property type="molecule type" value="Genomic_DNA"/>
</dbReference>
<evidence type="ECO:0000313" key="2">
    <source>
        <dbReference type="EMBL" id="TWB84412.1"/>
    </source>
</evidence>
<evidence type="ECO:0000313" key="3">
    <source>
        <dbReference type="Proteomes" id="UP000315914"/>
    </source>
</evidence>
<feature type="transmembrane region" description="Helical" evidence="1">
    <location>
        <begin position="24"/>
        <end position="44"/>
    </location>
</feature>
<sequence>MPTDLMRVSAPPATPHSNGRNANIVAIALTAALITLQLIGLAVLERSHAHAMHVSFPREPAACTEGAPAVVSQIPYD</sequence>
<keyword evidence="1" id="KW-0812">Transmembrane</keyword>
<accession>A0A560KMQ5</accession>
<organism evidence="2 3">
    <name type="scientific">Bradyrhizobium sacchari</name>
    <dbReference type="NCBI Taxonomy" id="1399419"/>
    <lineage>
        <taxon>Bacteria</taxon>
        <taxon>Pseudomonadati</taxon>
        <taxon>Pseudomonadota</taxon>
        <taxon>Alphaproteobacteria</taxon>
        <taxon>Hyphomicrobiales</taxon>
        <taxon>Nitrobacteraceae</taxon>
        <taxon>Bradyrhizobium</taxon>
    </lineage>
</organism>
<keyword evidence="1" id="KW-0472">Membrane</keyword>